<keyword evidence="4" id="KW-1134">Transmembrane beta strand</keyword>
<organism evidence="8 9">
    <name type="scientific">Malaciobacter pacificus</name>
    <dbReference type="NCBI Taxonomy" id="1080223"/>
    <lineage>
        <taxon>Bacteria</taxon>
        <taxon>Pseudomonadati</taxon>
        <taxon>Campylobacterota</taxon>
        <taxon>Epsilonproteobacteria</taxon>
        <taxon>Campylobacterales</taxon>
        <taxon>Arcobacteraceae</taxon>
        <taxon>Malaciobacter</taxon>
    </lineage>
</organism>
<dbReference type="Pfam" id="PF02321">
    <property type="entry name" value="OEP"/>
    <property type="match status" value="2"/>
</dbReference>
<dbReference type="GO" id="GO:0009279">
    <property type="term" value="C:cell outer membrane"/>
    <property type="evidence" value="ECO:0007669"/>
    <property type="project" value="UniProtKB-SubCell"/>
</dbReference>
<evidence type="ECO:0000256" key="6">
    <source>
        <dbReference type="ARBA" id="ARBA00023136"/>
    </source>
</evidence>
<comment type="similarity">
    <text evidence="2">Belongs to the outer membrane factor (OMF) (TC 1.B.17) family.</text>
</comment>
<keyword evidence="7" id="KW-0998">Cell outer membrane</keyword>
<dbReference type="RefSeq" id="WP_130233794.1">
    <property type="nucleotide sequence ID" value="NZ_BMEF01000040.1"/>
</dbReference>
<sequence>MLNKIKLLSTICILLLSTNINAKIISLEELIEIAVENNSNIKISKYAKEKQKASYKLAKTDYLPKVTLNGELASYDIRSAGTKLNDNSVTGYTLSASQLLYDFGRTSNQIESAKKSLEASSFETIENISSTVLNTKKAYYNILNNYQQISLAKESIKIDELHLEQADNYFNAGVRTLIDVTDAKLQLSNSKLSLVQSEYSLKNAKTNLISILGVQNSDEIEIKEDAEIKTALKGFERNNLNLEELLKTGLENRAEIKVFEKQIEASKLQLDNTKKEYYPTLDLQATHSDKNSDEIANIDTQQTTAGVYLKWNLYTGNSTEHNKKIALVDLSSLKQQLVQQKLQIKEDITNAYLQVKENEENIRIGVLNLKLSADKLDLANQRYKAGLNDLIEVSDSKLAYTQAKSQLINSYYNYLNSKATLDYAIGVIY</sequence>
<dbReference type="GO" id="GO:0015288">
    <property type="term" value="F:porin activity"/>
    <property type="evidence" value="ECO:0007669"/>
    <property type="project" value="TreeGrafter"/>
</dbReference>
<dbReference type="PIRSF" id="PIRSF001892">
    <property type="entry name" value="CyaE"/>
    <property type="match status" value="1"/>
</dbReference>
<proteinExistence type="inferred from homology"/>
<reference evidence="8" key="2">
    <citation type="submission" date="2019-09" db="EMBL/GenBank/DDBJ databases">
        <title>Taxonomic note: a critical rebuttal of the proposed division of the genus Arcobacter into six genera, emended descriptions of Arcobacter anaerophilus and the genus Arcobacter, and an assessment of genus-level boundaries for Epsilonproteobacteria using in silico genomic comparator tools.</title>
        <authorList>
            <person name="On S.L.W."/>
            <person name="Miller W.G."/>
            <person name="Biggs P."/>
            <person name="Cornelius A."/>
            <person name="Vandamme P."/>
        </authorList>
    </citation>
    <scope>NUCLEOTIDE SEQUENCE [LARGE SCALE GENOMIC DNA]</scope>
    <source>
        <strain evidence="8">LMG 26638</strain>
    </source>
</reference>
<dbReference type="PANTHER" id="PTHR30026:SF20">
    <property type="entry name" value="OUTER MEMBRANE PROTEIN TOLC"/>
    <property type="match status" value="1"/>
</dbReference>
<dbReference type="SUPFAM" id="SSF56954">
    <property type="entry name" value="Outer membrane efflux proteins (OEP)"/>
    <property type="match status" value="1"/>
</dbReference>
<keyword evidence="9" id="KW-1185">Reference proteome</keyword>
<dbReference type="KEGG" id="apai:APAC_1793"/>
<gene>
    <name evidence="8" type="ORF">APAC_1793</name>
</gene>
<dbReference type="InterPro" id="IPR003423">
    <property type="entry name" value="OMP_efflux"/>
</dbReference>
<evidence type="ECO:0000256" key="2">
    <source>
        <dbReference type="ARBA" id="ARBA00007613"/>
    </source>
</evidence>
<dbReference type="InterPro" id="IPR028351">
    <property type="entry name" value="CyaE"/>
</dbReference>
<keyword evidence="5" id="KW-0812">Transmembrane</keyword>
<dbReference type="GO" id="GO:0015562">
    <property type="term" value="F:efflux transmembrane transporter activity"/>
    <property type="evidence" value="ECO:0007669"/>
    <property type="project" value="InterPro"/>
</dbReference>
<dbReference type="GO" id="GO:1990281">
    <property type="term" value="C:efflux pump complex"/>
    <property type="evidence" value="ECO:0007669"/>
    <property type="project" value="TreeGrafter"/>
</dbReference>
<dbReference type="Proteomes" id="UP000322726">
    <property type="component" value="Chromosome"/>
</dbReference>
<keyword evidence="3" id="KW-0813">Transport</keyword>
<keyword evidence="6" id="KW-0472">Membrane</keyword>
<dbReference type="InterPro" id="IPR051906">
    <property type="entry name" value="TolC-like"/>
</dbReference>
<evidence type="ECO:0000313" key="8">
    <source>
        <dbReference type="EMBL" id="QEP34875.1"/>
    </source>
</evidence>
<evidence type="ECO:0000256" key="4">
    <source>
        <dbReference type="ARBA" id="ARBA00022452"/>
    </source>
</evidence>
<evidence type="ECO:0000256" key="3">
    <source>
        <dbReference type="ARBA" id="ARBA00022448"/>
    </source>
</evidence>
<dbReference type="OrthoDB" id="9772436at2"/>
<dbReference type="Gene3D" id="1.20.1600.10">
    <property type="entry name" value="Outer membrane efflux proteins (OEP)"/>
    <property type="match status" value="1"/>
</dbReference>
<accession>A0A5C2HBI2</accession>
<evidence type="ECO:0000313" key="9">
    <source>
        <dbReference type="Proteomes" id="UP000322726"/>
    </source>
</evidence>
<reference evidence="8" key="1">
    <citation type="submission" date="2019-09" db="EMBL/GenBank/DDBJ databases">
        <title>Complete genome sequencing of four Arcobacter species reveals a diverse suite of mobile elements.</title>
        <authorList>
            <person name="Miller W.G."/>
            <person name="Yee E."/>
            <person name="Bono J.L."/>
        </authorList>
    </citation>
    <scope>NUCLEOTIDE SEQUENCE [LARGE SCALE GENOMIC DNA]</scope>
    <source>
        <strain evidence="8">LMG 26638</strain>
    </source>
</reference>
<dbReference type="EMBL" id="CP035928">
    <property type="protein sequence ID" value="QEP34875.1"/>
    <property type="molecule type" value="Genomic_DNA"/>
</dbReference>
<protein>
    <submittedName>
        <fullName evidence="8">RND family efflux system, outer membrane channel protein, TolC family</fullName>
    </submittedName>
</protein>
<evidence type="ECO:0000256" key="7">
    <source>
        <dbReference type="ARBA" id="ARBA00023237"/>
    </source>
</evidence>
<evidence type="ECO:0000256" key="5">
    <source>
        <dbReference type="ARBA" id="ARBA00022692"/>
    </source>
</evidence>
<dbReference type="PANTHER" id="PTHR30026">
    <property type="entry name" value="OUTER MEMBRANE PROTEIN TOLC"/>
    <property type="match status" value="1"/>
</dbReference>
<comment type="subcellular location">
    <subcellularLocation>
        <location evidence="1">Cell outer membrane</location>
    </subcellularLocation>
</comment>
<evidence type="ECO:0000256" key="1">
    <source>
        <dbReference type="ARBA" id="ARBA00004442"/>
    </source>
</evidence>
<dbReference type="AlphaFoldDB" id="A0A5C2HBI2"/>
<name>A0A5C2HBI2_9BACT</name>